<reference evidence="3" key="1">
    <citation type="submission" date="2023-01" db="EMBL/GenBank/DDBJ databases">
        <title>Key to firefly adult light organ development and bioluminescence: homeobox transcription factors regulate luciferase expression and transportation to peroxisome.</title>
        <authorList>
            <person name="Fu X."/>
        </authorList>
    </citation>
    <scope>NUCLEOTIDE SEQUENCE [LARGE SCALE GENOMIC DNA]</scope>
</reference>
<dbReference type="Proteomes" id="UP001353858">
    <property type="component" value="Unassembled WGS sequence"/>
</dbReference>
<dbReference type="InterPro" id="IPR006578">
    <property type="entry name" value="MADF-dom"/>
</dbReference>
<dbReference type="PROSITE" id="PS51029">
    <property type="entry name" value="MADF"/>
    <property type="match status" value="1"/>
</dbReference>
<feature type="domain" description="MADF" evidence="1">
    <location>
        <begin position="49"/>
        <end position="145"/>
    </location>
</feature>
<gene>
    <name evidence="2" type="ORF">RN001_001811</name>
</gene>
<accession>A0AAN7SSQ2</accession>
<evidence type="ECO:0000259" key="1">
    <source>
        <dbReference type="PROSITE" id="PS51029"/>
    </source>
</evidence>
<dbReference type="Pfam" id="PF10545">
    <property type="entry name" value="MADF_DNA_bdg"/>
    <property type="match status" value="1"/>
</dbReference>
<comment type="caution">
    <text evidence="2">The sequence shown here is derived from an EMBL/GenBank/DDBJ whole genome shotgun (WGS) entry which is preliminary data.</text>
</comment>
<sequence>MADLDTLIHKRGQIKARLTRLKTAYQNFVQDNQLKTLEFVLNKTLPAWGQYNEIANEIELWDRDNVELHRKKTEEFETEFAKTVTHISTLINNGNAADMCEQRWTVLRNRYCTELRAMRSTPSGSGTTSTWQWIHCMGFLEKQISLRRTKGNIKPITSHPSTSAACSTLSPSWNTEVALPVGSDEEMGESQADRMVQQLEVLVERPEVPDQLRQNEVKTPSRKRQVGKDDGLTTAMSTAFTSLNEYVQDKRQPEDEDMMFGKSVGYSLQKIKCVKKKFKLKSAIMTLFAEVDY</sequence>
<protein>
    <recommendedName>
        <fullName evidence="1">MADF domain-containing protein</fullName>
    </recommendedName>
</protein>
<dbReference type="AlphaFoldDB" id="A0AAN7SSQ2"/>
<dbReference type="EMBL" id="JARPUR010000001">
    <property type="protein sequence ID" value="KAK4885540.1"/>
    <property type="molecule type" value="Genomic_DNA"/>
</dbReference>
<dbReference type="SMART" id="SM00595">
    <property type="entry name" value="MADF"/>
    <property type="match status" value="1"/>
</dbReference>
<keyword evidence="3" id="KW-1185">Reference proteome</keyword>
<evidence type="ECO:0000313" key="3">
    <source>
        <dbReference type="Proteomes" id="UP001353858"/>
    </source>
</evidence>
<proteinExistence type="predicted"/>
<name>A0AAN7SSQ2_9COLE</name>
<evidence type="ECO:0000313" key="2">
    <source>
        <dbReference type="EMBL" id="KAK4885540.1"/>
    </source>
</evidence>
<organism evidence="2 3">
    <name type="scientific">Aquatica leii</name>
    <dbReference type="NCBI Taxonomy" id="1421715"/>
    <lineage>
        <taxon>Eukaryota</taxon>
        <taxon>Metazoa</taxon>
        <taxon>Ecdysozoa</taxon>
        <taxon>Arthropoda</taxon>
        <taxon>Hexapoda</taxon>
        <taxon>Insecta</taxon>
        <taxon>Pterygota</taxon>
        <taxon>Neoptera</taxon>
        <taxon>Endopterygota</taxon>
        <taxon>Coleoptera</taxon>
        <taxon>Polyphaga</taxon>
        <taxon>Elateriformia</taxon>
        <taxon>Elateroidea</taxon>
        <taxon>Lampyridae</taxon>
        <taxon>Luciolinae</taxon>
        <taxon>Aquatica</taxon>
    </lineage>
</organism>